<keyword evidence="1" id="KW-0813">Transport</keyword>
<dbReference type="PANTHER" id="PTHR42781">
    <property type="entry name" value="SPERMIDINE/PUTRESCINE IMPORT ATP-BINDING PROTEIN POTA"/>
    <property type="match status" value="1"/>
</dbReference>
<dbReference type="Proteomes" id="UP000030466">
    <property type="component" value="Unassembled WGS sequence"/>
</dbReference>
<evidence type="ECO:0000256" key="3">
    <source>
        <dbReference type="ARBA" id="ARBA00022840"/>
    </source>
</evidence>
<evidence type="ECO:0000256" key="1">
    <source>
        <dbReference type="ARBA" id="ARBA00022448"/>
    </source>
</evidence>
<dbReference type="InterPro" id="IPR003593">
    <property type="entry name" value="AAA+_ATPase"/>
</dbReference>
<dbReference type="OrthoDB" id="9112331at2"/>
<dbReference type="InterPro" id="IPR027417">
    <property type="entry name" value="P-loop_NTPase"/>
</dbReference>
<name>A0A0A6YCS4_KOCRO</name>
<reference evidence="5 6" key="1">
    <citation type="journal article" date="2003" name="Int. J. Syst. Evol. Microbiol.">
        <title>Kocuria polaris sp. nov., an orange-pigmented psychrophilic bacterium isolated from an Antarctic cyanobacterial mat sample.</title>
        <authorList>
            <person name="Reddy G.S."/>
            <person name="Prakash J.S."/>
            <person name="Prabahar V."/>
            <person name="Matsumoto G.I."/>
            <person name="Stackebrandt E."/>
            <person name="Shivaji S."/>
        </authorList>
    </citation>
    <scope>NUCLEOTIDE SEQUENCE [LARGE SCALE GENOMIC DNA]</scope>
    <source>
        <strain evidence="5 6">CMS 76or</strain>
    </source>
</reference>
<comment type="caution">
    <text evidence="5">The sequence shown here is derived from an EMBL/GenBank/DDBJ whole genome shotgun (WGS) entry which is preliminary data.</text>
</comment>
<dbReference type="EMBL" id="JSUH01000005">
    <property type="protein sequence ID" value="KHD97942.1"/>
    <property type="molecule type" value="Genomic_DNA"/>
</dbReference>
<evidence type="ECO:0000313" key="5">
    <source>
        <dbReference type="EMBL" id="KHD97942.1"/>
    </source>
</evidence>
<evidence type="ECO:0000256" key="2">
    <source>
        <dbReference type="ARBA" id="ARBA00022741"/>
    </source>
</evidence>
<dbReference type="GO" id="GO:0016887">
    <property type="term" value="F:ATP hydrolysis activity"/>
    <property type="evidence" value="ECO:0007669"/>
    <property type="project" value="InterPro"/>
</dbReference>
<proteinExistence type="predicted"/>
<evidence type="ECO:0000313" key="6">
    <source>
        <dbReference type="Proteomes" id="UP000030466"/>
    </source>
</evidence>
<dbReference type="SUPFAM" id="SSF52540">
    <property type="entry name" value="P-loop containing nucleoside triphosphate hydrolases"/>
    <property type="match status" value="1"/>
</dbReference>
<dbReference type="GO" id="GO:0005524">
    <property type="term" value="F:ATP binding"/>
    <property type="evidence" value="ECO:0007669"/>
    <property type="project" value="UniProtKB-KW"/>
</dbReference>
<dbReference type="PANTHER" id="PTHR42781:SF4">
    <property type="entry name" value="SPERMIDINE_PUTRESCINE IMPORT ATP-BINDING PROTEIN POTA"/>
    <property type="match status" value="1"/>
</dbReference>
<evidence type="ECO:0000259" key="4">
    <source>
        <dbReference type="PROSITE" id="PS50893"/>
    </source>
</evidence>
<dbReference type="InterPro" id="IPR050093">
    <property type="entry name" value="ABC_SmlMolc_Importer"/>
</dbReference>
<gene>
    <name evidence="5" type="ORF">GY22_07610</name>
</gene>
<dbReference type="PROSITE" id="PS50893">
    <property type="entry name" value="ABC_TRANSPORTER_2"/>
    <property type="match status" value="1"/>
</dbReference>
<dbReference type="InterPro" id="IPR003439">
    <property type="entry name" value="ABC_transporter-like_ATP-bd"/>
</dbReference>
<keyword evidence="2" id="KW-0547">Nucleotide-binding</keyword>
<dbReference type="PROSITE" id="PS00211">
    <property type="entry name" value="ABC_TRANSPORTER_1"/>
    <property type="match status" value="1"/>
</dbReference>
<protein>
    <submittedName>
        <fullName evidence="5">ABC transporter</fullName>
    </submittedName>
</protein>
<dbReference type="AlphaFoldDB" id="A0A0A6YCS4"/>
<keyword evidence="6" id="KW-1185">Reference proteome</keyword>
<dbReference type="Gene3D" id="3.40.50.300">
    <property type="entry name" value="P-loop containing nucleotide triphosphate hydrolases"/>
    <property type="match status" value="1"/>
</dbReference>
<dbReference type="InterPro" id="IPR017871">
    <property type="entry name" value="ABC_transporter-like_CS"/>
</dbReference>
<organism evidence="5 6">
    <name type="scientific">Kocuria rosea subsp. polaris</name>
    <dbReference type="NCBI Taxonomy" id="136273"/>
    <lineage>
        <taxon>Bacteria</taxon>
        <taxon>Bacillati</taxon>
        <taxon>Actinomycetota</taxon>
        <taxon>Actinomycetes</taxon>
        <taxon>Micrococcales</taxon>
        <taxon>Micrococcaceae</taxon>
        <taxon>Kocuria</taxon>
    </lineage>
</organism>
<keyword evidence="3" id="KW-0067">ATP-binding</keyword>
<feature type="domain" description="ABC transporter" evidence="4">
    <location>
        <begin position="5"/>
        <end position="223"/>
    </location>
</feature>
<dbReference type="Pfam" id="PF00005">
    <property type="entry name" value="ABC_tran"/>
    <property type="match status" value="1"/>
</dbReference>
<sequence length="223" mass="23395">MTGTATTEGLSVTARLAARDVDLSLSVPPGATVAVTGHNGAGKSTLFAVLAGLLVPDTGRCTLERTVLFDLDATGRGRWVPPHERGIALMAQEPLLFPHLSVLENVAFGLRSRGAGRARSRAAARHWLAEVGAEQFADRRPAQLSGGQAQRVAIARALAAEPRLLLLDEPFSALDAAARPLVRELLVRVLAERTALVISHDPGDAAALAEHVVVLEHGRVAAG</sequence>
<accession>A0A0A6YCS4</accession>
<dbReference type="SMART" id="SM00382">
    <property type="entry name" value="AAA"/>
    <property type="match status" value="1"/>
</dbReference>